<evidence type="ECO:0000313" key="2">
    <source>
        <dbReference type="EMBL" id="KND90635.1"/>
    </source>
</evidence>
<sequence>MSPWEFPNVMQVDYIGVMLLDNQANSLTDDNSLSLDLATLCYGINLYLLSENCDISPSRSPLLPSQFKPRPSKAASKATWNGMMYANGTVDEPGRRRLSQVVRARAEEGHRLRQRHRREARHAEPGFGFSHGKFEKTRMI</sequence>
<evidence type="ECO:0000313" key="3">
    <source>
        <dbReference type="Proteomes" id="UP000036947"/>
    </source>
</evidence>
<gene>
    <name evidence="2" type="ORF">TOPH_04731</name>
</gene>
<keyword evidence="3" id="KW-1185">Reference proteome</keyword>
<accession>A0A0L0NA40</accession>
<reference evidence="2 3" key="1">
    <citation type="journal article" date="2015" name="BMC Genomics">
        <title>The genome of the truffle-parasite Tolypocladium ophioglossoides and the evolution of antifungal peptaibiotics.</title>
        <authorList>
            <person name="Quandt C.A."/>
            <person name="Bushley K.E."/>
            <person name="Spatafora J.W."/>
        </authorList>
    </citation>
    <scope>NUCLEOTIDE SEQUENCE [LARGE SCALE GENOMIC DNA]</scope>
    <source>
        <strain evidence="2 3">CBS 100239</strain>
    </source>
</reference>
<proteinExistence type="predicted"/>
<dbReference type="OrthoDB" id="1046782at2759"/>
<organism evidence="2 3">
    <name type="scientific">Tolypocladium ophioglossoides (strain CBS 100239)</name>
    <name type="common">Snaketongue truffleclub</name>
    <name type="synonym">Elaphocordyceps ophioglossoides</name>
    <dbReference type="NCBI Taxonomy" id="1163406"/>
    <lineage>
        <taxon>Eukaryota</taxon>
        <taxon>Fungi</taxon>
        <taxon>Dikarya</taxon>
        <taxon>Ascomycota</taxon>
        <taxon>Pezizomycotina</taxon>
        <taxon>Sordariomycetes</taxon>
        <taxon>Hypocreomycetidae</taxon>
        <taxon>Hypocreales</taxon>
        <taxon>Ophiocordycipitaceae</taxon>
        <taxon>Tolypocladium</taxon>
    </lineage>
</organism>
<evidence type="ECO:0000256" key="1">
    <source>
        <dbReference type="SAM" id="MobiDB-lite"/>
    </source>
</evidence>
<feature type="region of interest" description="Disordered" evidence="1">
    <location>
        <begin position="107"/>
        <end position="140"/>
    </location>
</feature>
<dbReference type="STRING" id="1163406.A0A0L0NA40"/>
<protein>
    <submittedName>
        <fullName evidence="2">Uncharacterized protein</fullName>
    </submittedName>
</protein>
<dbReference type="AlphaFoldDB" id="A0A0L0NA40"/>
<dbReference type="EMBL" id="LFRF01000012">
    <property type="protein sequence ID" value="KND90635.1"/>
    <property type="molecule type" value="Genomic_DNA"/>
</dbReference>
<comment type="caution">
    <text evidence="2">The sequence shown here is derived from an EMBL/GenBank/DDBJ whole genome shotgun (WGS) entry which is preliminary data.</text>
</comment>
<dbReference type="Proteomes" id="UP000036947">
    <property type="component" value="Unassembled WGS sequence"/>
</dbReference>
<name>A0A0L0NA40_TOLOC</name>